<dbReference type="Pfam" id="PF20684">
    <property type="entry name" value="Fung_rhodopsin"/>
    <property type="match status" value="1"/>
</dbReference>
<dbReference type="PANTHER" id="PTHR33048">
    <property type="entry name" value="PTH11-LIKE INTEGRAL MEMBRANE PROTEIN (AFU_ORTHOLOGUE AFUA_5G11245)"/>
    <property type="match status" value="1"/>
</dbReference>
<protein>
    <recommendedName>
        <fullName evidence="7">Rhodopsin domain-containing protein</fullName>
    </recommendedName>
</protein>
<keyword evidence="4 6" id="KW-0472">Membrane</keyword>
<feature type="transmembrane region" description="Helical" evidence="6">
    <location>
        <begin position="167"/>
        <end position="192"/>
    </location>
</feature>
<comment type="caution">
    <text evidence="8">The sequence shown here is derived from an EMBL/GenBank/DDBJ whole genome shotgun (WGS) entry which is preliminary data.</text>
</comment>
<evidence type="ECO:0000259" key="7">
    <source>
        <dbReference type="Pfam" id="PF20684"/>
    </source>
</evidence>
<evidence type="ECO:0000256" key="1">
    <source>
        <dbReference type="ARBA" id="ARBA00004141"/>
    </source>
</evidence>
<evidence type="ECO:0000256" key="4">
    <source>
        <dbReference type="ARBA" id="ARBA00023136"/>
    </source>
</evidence>
<evidence type="ECO:0000256" key="6">
    <source>
        <dbReference type="SAM" id="Phobius"/>
    </source>
</evidence>
<dbReference type="InterPro" id="IPR052337">
    <property type="entry name" value="SAT4-like"/>
</dbReference>
<feature type="transmembrane region" description="Helical" evidence="6">
    <location>
        <begin position="87"/>
        <end position="112"/>
    </location>
</feature>
<dbReference type="AlphaFoldDB" id="A0A9W9EHE8"/>
<evidence type="ECO:0000313" key="8">
    <source>
        <dbReference type="EMBL" id="KAJ5081861.1"/>
    </source>
</evidence>
<evidence type="ECO:0000256" key="2">
    <source>
        <dbReference type="ARBA" id="ARBA00022692"/>
    </source>
</evidence>
<gene>
    <name evidence="8" type="ORF">NUU61_010125</name>
</gene>
<reference evidence="8" key="2">
    <citation type="journal article" date="2023" name="IMA Fungus">
        <title>Comparative genomic study of the Penicillium genus elucidates a diverse pangenome and 15 lateral gene transfer events.</title>
        <authorList>
            <person name="Petersen C."/>
            <person name="Sorensen T."/>
            <person name="Nielsen M.R."/>
            <person name="Sondergaard T.E."/>
            <person name="Sorensen J.L."/>
            <person name="Fitzpatrick D.A."/>
            <person name="Frisvad J.C."/>
            <person name="Nielsen K.L."/>
        </authorList>
    </citation>
    <scope>NUCLEOTIDE SEQUENCE</scope>
    <source>
        <strain evidence="8">IBT 34128</strain>
    </source>
</reference>
<feature type="transmembrane region" description="Helical" evidence="6">
    <location>
        <begin position="55"/>
        <end position="75"/>
    </location>
</feature>
<comment type="subcellular location">
    <subcellularLocation>
        <location evidence="1">Membrane</location>
        <topology evidence="1">Multi-pass membrane protein</topology>
    </subcellularLocation>
</comment>
<feature type="transmembrane region" description="Helical" evidence="6">
    <location>
        <begin position="132"/>
        <end position="155"/>
    </location>
</feature>
<name>A0A9W9EHE8_9EURO</name>
<feature type="domain" description="Rhodopsin" evidence="7">
    <location>
        <begin position="72"/>
        <end position="311"/>
    </location>
</feature>
<reference evidence="8" key="1">
    <citation type="submission" date="2022-11" db="EMBL/GenBank/DDBJ databases">
        <authorList>
            <person name="Petersen C."/>
        </authorList>
    </citation>
    <scope>NUCLEOTIDE SEQUENCE</scope>
    <source>
        <strain evidence="8">IBT 34128</strain>
    </source>
</reference>
<accession>A0A9W9EHE8</accession>
<dbReference type="RefSeq" id="XP_056507148.1">
    <property type="nucleotide sequence ID" value="XM_056660650.1"/>
</dbReference>
<feature type="transmembrane region" description="Helical" evidence="6">
    <location>
        <begin position="246"/>
        <end position="268"/>
    </location>
</feature>
<dbReference type="InterPro" id="IPR049326">
    <property type="entry name" value="Rhodopsin_dom_fungi"/>
</dbReference>
<organism evidence="8 9">
    <name type="scientific">Penicillium alfredii</name>
    <dbReference type="NCBI Taxonomy" id="1506179"/>
    <lineage>
        <taxon>Eukaryota</taxon>
        <taxon>Fungi</taxon>
        <taxon>Dikarya</taxon>
        <taxon>Ascomycota</taxon>
        <taxon>Pezizomycotina</taxon>
        <taxon>Eurotiomycetes</taxon>
        <taxon>Eurotiomycetidae</taxon>
        <taxon>Eurotiales</taxon>
        <taxon>Aspergillaceae</taxon>
        <taxon>Penicillium</taxon>
    </lineage>
</organism>
<keyword evidence="3 6" id="KW-1133">Transmembrane helix</keyword>
<dbReference type="GeneID" id="81399819"/>
<evidence type="ECO:0000256" key="5">
    <source>
        <dbReference type="ARBA" id="ARBA00038359"/>
    </source>
</evidence>
<evidence type="ECO:0000256" key="3">
    <source>
        <dbReference type="ARBA" id="ARBA00022989"/>
    </source>
</evidence>
<dbReference type="OrthoDB" id="3934549at2759"/>
<sequence length="398" mass="44178">MGSLPDQVDSNICALIFPFGPRDPPQNVPSIMSAPGDFGPSPPGVDLSENQKSQMLGAVIALMVVGPLAVLLRVYTRLKTSQAQFGLDDCFISAALFSAYGSGICVIISTRYKNGWHQQALTHDDFTVVWKLLFAQVIIYASTVTCTKTSIVLFYRRIFNLRYSLYAAMFFILGYFVAVVITIAAACRPFPFCWEHYINPQASGTCIDVSEFLFASGIASVLIDALILCVPAPIIWKLQMPKSQRLAVTGILLLGSFVCVAGIVRVVMLARNLHSSDPSWTIAPVFVWSCVEPFIGIVCACLPTVSPLFRRWWEALAPRKYRPHTEEYGPGGGISGMRYLERGMSRRERRGILHGDEVGLTTFPTWPVRLLHIQESRESMADLNARIRVEEEVTVSWT</sequence>
<comment type="similarity">
    <text evidence="5">Belongs to the SAT4 family.</text>
</comment>
<feature type="transmembrane region" description="Helical" evidence="6">
    <location>
        <begin position="212"/>
        <end position="234"/>
    </location>
</feature>
<keyword evidence="2 6" id="KW-0812">Transmembrane</keyword>
<keyword evidence="9" id="KW-1185">Reference proteome</keyword>
<dbReference type="GO" id="GO:0016020">
    <property type="term" value="C:membrane"/>
    <property type="evidence" value="ECO:0007669"/>
    <property type="project" value="UniProtKB-SubCell"/>
</dbReference>
<proteinExistence type="inferred from homology"/>
<dbReference type="Proteomes" id="UP001141434">
    <property type="component" value="Unassembled WGS sequence"/>
</dbReference>
<feature type="transmembrane region" description="Helical" evidence="6">
    <location>
        <begin position="280"/>
        <end position="302"/>
    </location>
</feature>
<dbReference type="PANTHER" id="PTHR33048:SF163">
    <property type="entry name" value="INTEGRAL MEMBRANE PROTEIN (AFU_ORTHOLOGUE AFUA_8G05510)"/>
    <property type="match status" value="1"/>
</dbReference>
<dbReference type="EMBL" id="JAPMSZ010000012">
    <property type="protein sequence ID" value="KAJ5081861.1"/>
    <property type="molecule type" value="Genomic_DNA"/>
</dbReference>
<evidence type="ECO:0000313" key="9">
    <source>
        <dbReference type="Proteomes" id="UP001141434"/>
    </source>
</evidence>